<feature type="domain" description="Peptidase S8/S53" evidence="6">
    <location>
        <begin position="226"/>
        <end position="465"/>
    </location>
</feature>
<dbReference type="Gene3D" id="3.40.50.200">
    <property type="entry name" value="Peptidase S8/S53 domain"/>
    <property type="match status" value="1"/>
</dbReference>
<keyword evidence="8" id="KW-1185">Reference proteome</keyword>
<comment type="similarity">
    <text evidence="4">Belongs to the peptidase S8 family.</text>
</comment>
<dbReference type="EMBL" id="JAPCID010000005">
    <property type="protein sequence ID" value="MDA0136618.1"/>
    <property type="molecule type" value="Genomic_DNA"/>
</dbReference>
<dbReference type="RefSeq" id="WP_202952224.1">
    <property type="nucleotide sequence ID" value="NZ_JAPCID010000005.1"/>
</dbReference>
<evidence type="ECO:0000313" key="7">
    <source>
        <dbReference type="EMBL" id="MDA0136618.1"/>
    </source>
</evidence>
<sequence>MPPKKPRASKRSASTKASAFPDLIYAQASPRSIGGGSLFDAGSTVTAANVGAYVSDARVLQAAVTRLQEAGFRVLQVAPTTINIAAPRETYEEAFGTTLVTEEREVLKPGQNQDTATYIDCPETAQSGLIDVASSRFADVLEGVAIEEPMYPMQNAFAPLKSYWHLRVPGDVSLGVNADRAHRAGVTGRNVKLVMVDSGWFAHPYFTQRGYRSSPVVLGPAAVNPAADESGHGTGESANAFAVAPDIDFTMVKINFVNSVGAFNAAVNLAPHIISCSWGSSQPNGPLSAANQALAAAISAAVAGGIIVVFSAGNGHWGFPGQHPDVISAGGVFLQADGSTRASDYASGFQSNIYPGRGVPDASGLVGMRPGAKYIMLPVEGGDAIDVDGSGGTHPNGDETTNNDGWAAFSGTSAAAPQIAGVCALIREACGRLTPAEVKDVIRRTARDVTAGRNHPNFNHPAGAGYDLATGAGLVDAHRAVLMARVRCLRAIGPVPITPGPIVGPQPIGPQPINPGPIGPQPIGPGPIGPQPIGPGPGPINPGPIGPAGHQGLSAEDADAIEELLVNDEIDFGE</sequence>
<protein>
    <submittedName>
        <fullName evidence="7">S8 family serine peptidase</fullName>
    </submittedName>
</protein>
<dbReference type="InterPro" id="IPR015500">
    <property type="entry name" value="Peptidase_S8_subtilisin-rel"/>
</dbReference>
<keyword evidence="2 4" id="KW-0378">Hydrolase</keyword>
<feature type="region of interest" description="Disordered" evidence="5">
    <location>
        <begin position="521"/>
        <end position="559"/>
    </location>
</feature>
<dbReference type="PROSITE" id="PS00138">
    <property type="entry name" value="SUBTILASE_SER"/>
    <property type="match status" value="1"/>
</dbReference>
<dbReference type="PANTHER" id="PTHR42884:SF14">
    <property type="entry name" value="NEUROENDOCRINE CONVERTASE 1"/>
    <property type="match status" value="1"/>
</dbReference>
<evidence type="ECO:0000313" key="8">
    <source>
        <dbReference type="Proteomes" id="UP001147700"/>
    </source>
</evidence>
<comment type="caution">
    <text evidence="7">The sequence shown here is derived from an EMBL/GenBank/DDBJ whole genome shotgun (WGS) entry which is preliminary data.</text>
</comment>
<evidence type="ECO:0000256" key="4">
    <source>
        <dbReference type="PROSITE-ProRule" id="PRU01240"/>
    </source>
</evidence>
<dbReference type="InterPro" id="IPR023828">
    <property type="entry name" value="Peptidase_S8_Ser-AS"/>
</dbReference>
<evidence type="ECO:0000256" key="1">
    <source>
        <dbReference type="ARBA" id="ARBA00022670"/>
    </source>
</evidence>
<gene>
    <name evidence="7" type="ORF">OJ962_03855</name>
</gene>
<organism evidence="7 8">
    <name type="scientific">Solirubrobacter deserti</name>
    <dbReference type="NCBI Taxonomy" id="2282478"/>
    <lineage>
        <taxon>Bacteria</taxon>
        <taxon>Bacillati</taxon>
        <taxon>Actinomycetota</taxon>
        <taxon>Thermoleophilia</taxon>
        <taxon>Solirubrobacterales</taxon>
        <taxon>Solirubrobacteraceae</taxon>
        <taxon>Solirubrobacter</taxon>
    </lineage>
</organism>
<dbReference type="PRINTS" id="PR00723">
    <property type="entry name" value="SUBTILISIN"/>
</dbReference>
<accession>A0ABT4RDM6</accession>
<evidence type="ECO:0000256" key="2">
    <source>
        <dbReference type="ARBA" id="ARBA00022801"/>
    </source>
</evidence>
<feature type="active site" description="Charge relay system" evidence="4">
    <location>
        <position position="232"/>
    </location>
</feature>
<dbReference type="InterPro" id="IPR036852">
    <property type="entry name" value="Peptidase_S8/S53_dom_sf"/>
</dbReference>
<dbReference type="Proteomes" id="UP001147700">
    <property type="component" value="Unassembled WGS sequence"/>
</dbReference>
<dbReference type="InterPro" id="IPR000209">
    <property type="entry name" value="Peptidase_S8/S53_dom"/>
</dbReference>
<keyword evidence="1 4" id="KW-0645">Protease</keyword>
<dbReference type="Pfam" id="PF00082">
    <property type="entry name" value="Peptidase_S8"/>
    <property type="match status" value="1"/>
</dbReference>
<dbReference type="SUPFAM" id="SSF52743">
    <property type="entry name" value="Subtilisin-like"/>
    <property type="match status" value="1"/>
</dbReference>
<feature type="compositionally biased region" description="Pro residues" evidence="5">
    <location>
        <begin position="521"/>
        <end position="545"/>
    </location>
</feature>
<evidence type="ECO:0000256" key="5">
    <source>
        <dbReference type="SAM" id="MobiDB-lite"/>
    </source>
</evidence>
<keyword evidence="3 4" id="KW-0720">Serine protease</keyword>
<feature type="active site" description="Charge relay system" evidence="4">
    <location>
        <position position="413"/>
    </location>
</feature>
<reference evidence="7" key="1">
    <citation type="submission" date="2022-10" db="EMBL/GenBank/DDBJ databases">
        <title>The WGS of Solirubrobacter sp. CPCC 204708.</title>
        <authorList>
            <person name="Jiang Z."/>
        </authorList>
    </citation>
    <scope>NUCLEOTIDE SEQUENCE</scope>
    <source>
        <strain evidence="7">CPCC 204708</strain>
    </source>
</reference>
<proteinExistence type="inferred from homology"/>
<feature type="active site" description="Charge relay system" evidence="4">
    <location>
        <position position="197"/>
    </location>
</feature>
<dbReference type="PANTHER" id="PTHR42884">
    <property type="entry name" value="PROPROTEIN CONVERTASE SUBTILISIN/KEXIN-RELATED"/>
    <property type="match status" value="1"/>
</dbReference>
<dbReference type="PROSITE" id="PS51892">
    <property type="entry name" value="SUBTILASE"/>
    <property type="match status" value="1"/>
</dbReference>
<evidence type="ECO:0000256" key="3">
    <source>
        <dbReference type="ARBA" id="ARBA00022825"/>
    </source>
</evidence>
<evidence type="ECO:0000259" key="6">
    <source>
        <dbReference type="Pfam" id="PF00082"/>
    </source>
</evidence>
<name>A0ABT4RDM6_9ACTN</name>